<evidence type="ECO:0000259" key="1">
    <source>
        <dbReference type="Pfam" id="PF21818"/>
    </source>
</evidence>
<name>A0A1I1ANG1_9BACI</name>
<accession>A0A1I1ANG1</accession>
<dbReference type="InterPro" id="IPR049251">
    <property type="entry name" value="DUF6884"/>
</dbReference>
<dbReference type="OrthoDB" id="2364857at2"/>
<feature type="domain" description="DUF6884" evidence="1">
    <location>
        <begin position="22"/>
        <end position="141"/>
    </location>
</feature>
<sequence length="152" mass="17553">MRELSIIPCGRKKIWDKYPELGAVPAKDAYIGTLHQRSRQYAELFTDKWVILSAKHGFLFADDIVDGQYDVTFNQKSDEIITFDTLIRQVKEKQLDQFDNLVVLTGKKYKPIINGTFTSDIDRTFPLLQYRGIGYILQALKQAVETKTPIHQ</sequence>
<organism evidence="2 3">
    <name type="scientific">Lentibacillus halodurans</name>
    <dbReference type="NCBI Taxonomy" id="237679"/>
    <lineage>
        <taxon>Bacteria</taxon>
        <taxon>Bacillati</taxon>
        <taxon>Bacillota</taxon>
        <taxon>Bacilli</taxon>
        <taxon>Bacillales</taxon>
        <taxon>Bacillaceae</taxon>
        <taxon>Lentibacillus</taxon>
    </lineage>
</organism>
<dbReference type="EMBL" id="FOJW01000027">
    <property type="protein sequence ID" value="SFB39554.1"/>
    <property type="molecule type" value="Genomic_DNA"/>
</dbReference>
<keyword evidence="3" id="KW-1185">Reference proteome</keyword>
<evidence type="ECO:0000313" key="2">
    <source>
        <dbReference type="EMBL" id="SFB39554.1"/>
    </source>
</evidence>
<dbReference type="STRING" id="237679.SAMN04488072_1275"/>
<evidence type="ECO:0000313" key="3">
    <source>
        <dbReference type="Proteomes" id="UP000198642"/>
    </source>
</evidence>
<proteinExistence type="predicted"/>
<gene>
    <name evidence="2" type="ORF">SAMN04488072_1275</name>
</gene>
<protein>
    <recommendedName>
        <fullName evidence="1">DUF6884 domain-containing protein</fullName>
    </recommendedName>
</protein>
<dbReference type="Proteomes" id="UP000198642">
    <property type="component" value="Unassembled WGS sequence"/>
</dbReference>
<dbReference type="AlphaFoldDB" id="A0A1I1ANG1"/>
<reference evidence="2 3" key="1">
    <citation type="submission" date="2016-10" db="EMBL/GenBank/DDBJ databases">
        <authorList>
            <person name="de Groot N.N."/>
        </authorList>
    </citation>
    <scope>NUCLEOTIDE SEQUENCE [LARGE SCALE GENOMIC DNA]</scope>
    <source>
        <strain evidence="2 3">CGMCC 1.3702</strain>
    </source>
</reference>
<dbReference type="Pfam" id="PF21818">
    <property type="entry name" value="DUF6884"/>
    <property type="match status" value="1"/>
</dbReference>
<dbReference type="RefSeq" id="WP_090241676.1">
    <property type="nucleotide sequence ID" value="NZ_FOJW01000027.1"/>
</dbReference>